<name>A0A543G9I8_9PSEU</name>
<dbReference type="AlphaFoldDB" id="A0A543G9I8"/>
<protein>
    <submittedName>
        <fullName evidence="4">Uncharacterized protein DUF1707</fullName>
    </submittedName>
</protein>
<feature type="region of interest" description="Disordered" evidence="1">
    <location>
        <begin position="61"/>
        <end position="98"/>
    </location>
</feature>
<keyword evidence="2" id="KW-0472">Membrane</keyword>
<dbReference type="Proteomes" id="UP000319818">
    <property type="component" value="Unassembled WGS sequence"/>
</dbReference>
<dbReference type="OrthoDB" id="3534574at2"/>
<evidence type="ECO:0000259" key="3">
    <source>
        <dbReference type="Pfam" id="PF08044"/>
    </source>
</evidence>
<organism evidence="4 5">
    <name type="scientific">Pseudonocardia cypriaca</name>
    <dbReference type="NCBI Taxonomy" id="882449"/>
    <lineage>
        <taxon>Bacteria</taxon>
        <taxon>Bacillati</taxon>
        <taxon>Actinomycetota</taxon>
        <taxon>Actinomycetes</taxon>
        <taxon>Pseudonocardiales</taxon>
        <taxon>Pseudonocardiaceae</taxon>
        <taxon>Pseudonocardia</taxon>
    </lineage>
</organism>
<feature type="domain" description="DUF1707" evidence="3">
    <location>
        <begin position="10"/>
        <end position="62"/>
    </location>
</feature>
<evidence type="ECO:0000313" key="5">
    <source>
        <dbReference type="Proteomes" id="UP000319818"/>
    </source>
</evidence>
<sequence>MATGEESSPLRIGHAERTAAQQALDEHLAAGRLGIDEYADRSAVAANAVVAADLAALFTDLPQPHPELPGTPAAPPPTAPLPVTPPPGEVAPSTDGALGRTGPGLMGVAIVVAIGLFLLTRQGGVFLLIPLAAVLLWFSRR</sequence>
<dbReference type="RefSeq" id="WP_142095490.1">
    <property type="nucleotide sequence ID" value="NZ_VFPH01000001.1"/>
</dbReference>
<evidence type="ECO:0000313" key="4">
    <source>
        <dbReference type="EMBL" id="TQM42750.1"/>
    </source>
</evidence>
<comment type="caution">
    <text evidence="4">The sequence shown here is derived from an EMBL/GenBank/DDBJ whole genome shotgun (WGS) entry which is preliminary data.</text>
</comment>
<evidence type="ECO:0000256" key="2">
    <source>
        <dbReference type="SAM" id="Phobius"/>
    </source>
</evidence>
<proteinExistence type="predicted"/>
<dbReference type="EMBL" id="VFPH01000001">
    <property type="protein sequence ID" value="TQM42750.1"/>
    <property type="molecule type" value="Genomic_DNA"/>
</dbReference>
<evidence type="ECO:0000256" key="1">
    <source>
        <dbReference type="SAM" id="MobiDB-lite"/>
    </source>
</evidence>
<feature type="compositionally biased region" description="Pro residues" evidence="1">
    <location>
        <begin position="63"/>
        <end position="89"/>
    </location>
</feature>
<reference evidence="4 5" key="1">
    <citation type="submission" date="2019-06" db="EMBL/GenBank/DDBJ databases">
        <title>Sequencing the genomes of 1000 actinobacteria strains.</title>
        <authorList>
            <person name="Klenk H.-P."/>
        </authorList>
    </citation>
    <scope>NUCLEOTIDE SEQUENCE [LARGE SCALE GENOMIC DNA]</scope>
    <source>
        <strain evidence="4 5">DSM 45511</strain>
    </source>
</reference>
<gene>
    <name evidence="4" type="ORF">FB388_0086</name>
</gene>
<keyword evidence="5" id="KW-1185">Reference proteome</keyword>
<feature type="transmembrane region" description="Helical" evidence="2">
    <location>
        <begin position="105"/>
        <end position="138"/>
    </location>
</feature>
<accession>A0A543G9I8</accession>
<dbReference type="InterPro" id="IPR012551">
    <property type="entry name" value="DUF1707_SHOCT-like"/>
</dbReference>
<keyword evidence="2" id="KW-0812">Transmembrane</keyword>
<dbReference type="Pfam" id="PF08044">
    <property type="entry name" value="DUF1707"/>
    <property type="match status" value="1"/>
</dbReference>
<keyword evidence="2" id="KW-1133">Transmembrane helix</keyword>